<organism evidence="4 5">
    <name type="scientific">Kibdelosporangium lantanae</name>
    <dbReference type="NCBI Taxonomy" id="1497396"/>
    <lineage>
        <taxon>Bacteria</taxon>
        <taxon>Bacillati</taxon>
        <taxon>Actinomycetota</taxon>
        <taxon>Actinomycetes</taxon>
        <taxon>Pseudonocardiales</taxon>
        <taxon>Pseudonocardiaceae</taxon>
        <taxon>Kibdelosporangium</taxon>
    </lineage>
</organism>
<feature type="domain" description="Amidase" evidence="3">
    <location>
        <begin position="50"/>
        <end position="108"/>
    </location>
</feature>
<name>A0ABW3MGB1_9PSEU</name>
<feature type="non-terminal residue" evidence="4">
    <location>
        <position position="108"/>
    </location>
</feature>
<keyword evidence="2" id="KW-0732">Signal</keyword>
<dbReference type="SUPFAM" id="SSF75304">
    <property type="entry name" value="Amidase signature (AS) enzymes"/>
    <property type="match status" value="1"/>
</dbReference>
<reference evidence="5" key="1">
    <citation type="journal article" date="2019" name="Int. J. Syst. Evol. Microbiol.">
        <title>The Global Catalogue of Microorganisms (GCM) 10K type strain sequencing project: providing services to taxonomists for standard genome sequencing and annotation.</title>
        <authorList>
            <consortium name="The Broad Institute Genomics Platform"/>
            <consortium name="The Broad Institute Genome Sequencing Center for Infectious Disease"/>
            <person name="Wu L."/>
            <person name="Ma J."/>
        </authorList>
    </citation>
    <scope>NUCLEOTIDE SEQUENCE [LARGE SCALE GENOMIC DNA]</scope>
    <source>
        <strain evidence="5">JCM 31486</strain>
    </source>
</reference>
<protein>
    <submittedName>
        <fullName evidence="4">Amidase family protein</fullName>
    </submittedName>
</protein>
<keyword evidence="5" id="KW-1185">Reference proteome</keyword>
<evidence type="ECO:0000313" key="5">
    <source>
        <dbReference type="Proteomes" id="UP001597045"/>
    </source>
</evidence>
<dbReference type="Proteomes" id="UP001597045">
    <property type="component" value="Unassembled WGS sequence"/>
</dbReference>
<evidence type="ECO:0000259" key="3">
    <source>
        <dbReference type="Pfam" id="PF01425"/>
    </source>
</evidence>
<feature type="signal peptide" evidence="2">
    <location>
        <begin position="1"/>
        <end position="22"/>
    </location>
</feature>
<dbReference type="PANTHER" id="PTHR42678:SF34">
    <property type="entry name" value="OS04G0183300 PROTEIN"/>
    <property type="match status" value="1"/>
</dbReference>
<dbReference type="PANTHER" id="PTHR42678">
    <property type="entry name" value="AMIDASE"/>
    <property type="match status" value="1"/>
</dbReference>
<feature type="region of interest" description="Disordered" evidence="1">
    <location>
        <begin position="80"/>
        <end position="108"/>
    </location>
</feature>
<comment type="caution">
    <text evidence="4">The sequence shown here is derived from an EMBL/GenBank/DDBJ whole genome shotgun (WGS) entry which is preliminary data.</text>
</comment>
<feature type="chain" id="PRO_5045379153" evidence="2">
    <location>
        <begin position="23"/>
        <end position="108"/>
    </location>
</feature>
<dbReference type="Gene3D" id="3.90.1300.10">
    <property type="entry name" value="Amidase signature (AS) domain"/>
    <property type="match status" value="1"/>
</dbReference>
<evidence type="ECO:0000313" key="4">
    <source>
        <dbReference type="EMBL" id="MFD1049123.1"/>
    </source>
</evidence>
<dbReference type="EMBL" id="JBHTIS010001993">
    <property type="protein sequence ID" value="MFD1049123.1"/>
    <property type="molecule type" value="Genomic_DNA"/>
</dbReference>
<dbReference type="InterPro" id="IPR023631">
    <property type="entry name" value="Amidase_dom"/>
</dbReference>
<feature type="compositionally biased region" description="Basic and acidic residues" evidence="1">
    <location>
        <begin position="81"/>
        <end position="93"/>
    </location>
</feature>
<gene>
    <name evidence="4" type="ORF">ACFQ1S_28095</name>
</gene>
<accession>A0ABW3MGB1</accession>
<proteinExistence type="predicted"/>
<dbReference type="InterPro" id="IPR036928">
    <property type="entry name" value="AS_sf"/>
</dbReference>
<evidence type="ECO:0000256" key="1">
    <source>
        <dbReference type="SAM" id="MobiDB-lite"/>
    </source>
</evidence>
<evidence type="ECO:0000256" key="2">
    <source>
        <dbReference type="SAM" id="SignalP"/>
    </source>
</evidence>
<sequence length="108" mass="11666">MRLRLLAPLVVLLVATAAPVYANPALDLDGSTIPSLQHLMDRGRLTAVALTEKYLGRIRAVDPKINSVIILDPTALAQAKASDRRRHDGKPRGPLDGIPVLLKDNVDT</sequence>
<dbReference type="Pfam" id="PF01425">
    <property type="entry name" value="Amidase"/>
    <property type="match status" value="1"/>
</dbReference>